<dbReference type="STRING" id="1313304.CALK_1116"/>
<dbReference type="SUPFAM" id="SSF102114">
    <property type="entry name" value="Radical SAM enzymes"/>
    <property type="match status" value="1"/>
</dbReference>
<name>U7DBW6_9BACT</name>
<accession>U7DBW6</accession>
<dbReference type="CDD" id="cd21109">
    <property type="entry name" value="SPASM"/>
    <property type="match status" value="1"/>
</dbReference>
<dbReference type="RefSeq" id="WP_022636601.1">
    <property type="nucleotide sequence ID" value="NZ_ASJR01000008.1"/>
</dbReference>
<evidence type="ECO:0000313" key="3">
    <source>
        <dbReference type="Proteomes" id="UP000017148"/>
    </source>
</evidence>
<proteinExistence type="predicted"/>
<dbReference type="EMBL" id="ASJR01000008">
    <property type="protein sequence ID" value="ERP31900.1"/>
    <property type="molecule type" value="Genomic_DNA"/>
</dbReference>
<gene>
    <name evidence="2" type="ORF">CALK_1116</name>
</gene>
<reference evidence="2 3" key="1">
    <citation type="journal article" date="2013" name="Environ. Microbiol.">
        <title>Genome analysis of Chitinivibrio alkaliphilus gen. nov., sp. nov., a novel extremely haloalkaliphilic anaerobic chitinolytic bacterium from the candidate phylum Termite Group 3.</title>
        <authorList>
            <person name="Sorokin D.Y."/>
            <person name="Gumerov V.M."/>
            <person name="Rakitin A.L."/>
            <person name="Beletsky A.V."/>
            <person name="Damste J.S."/>
            <person name="Muyzer G."/>
            <person name="Mardanov A.V."/>
            <person name="Ravin N.V."/>
        </authorList>
    </citation>
    <scope>NUCLEOTIDE SEQUENCE [LARGE SCALE GENOMIC DNA]</scope>
    <source>
        <strain evidence="2 3">ACht1</strain>
    </source>
</reference>
<dbReference type="Pfam" id="PF13186">
    <property type="entry name" value="SPASM"/>
    <property type="match status" value="1"/>
</dbReference>
<sequence>MPFVVPITVISNYNYQHLAEIHDLVRDKTQLHPYYYGWFITQERATEHEQVFASRFGHTPVNHTGYLKSCFNDVDPAVVAEQVHNIRTSSSKGPSVPQFIPDIYTEKDIRRYYDDHTWDVGYSSCESIYHVAEISPNGDMTPCRDYQDYVAGNVCTTPFYDVWNGAAFTRFRNEMKKGLMPVCTRCCGLQGF</sequence>
<dbReference type="Proteomes" id="UP000017148">
    <property type="component" value="Unassembled WGS sequence"/>
</dbReference>
<dbReference type="InterPro" id="IPR023885">
    <property type="entry name" value="4Fe4S-binding_SPASM_dom"/>
</dbReference>
<dbReference type="Gene3D" id="3.20.20.70">
    <property type="entry name" value="Aldolase class I"/>
    <property type="match status" value="1"/>
</dbReference>
<dbReference type="InterPro" id="IPR058240">
    <property type="entry name" value="rSAM_sf"/>
</dbReference>
<dbReference type="InterPro" id="IPR013785">
    <property type="entry name" value="Aldolase_TIM"/>
</dbReference>
<protein>
    <recommendedName>
        <fullName evidence="1">4Fe4S-binding SPASM domain-containing protein</fullName>
    </recommendedName>
</protein>
<keyword evidence="3" id="KW-1185">Reference proteome</keyword>
<evidence type="ECO:0000313" key="2">
    <source>
        <dbReference type="EMBL" id="ERP31900.1"/>
    </source>
</evidence>
<dbReference type="AlphaFoldDB" id="U7DBW6"/>
<dbReference type="OrthoDB" id="9792276at2"/>
<comment type="caution">
    <text evidence="2">The sequence shown here is derived from an EMBL/GenBank/DDBJ whole genome shotgun (WGS) entry which is preliminary data.</text>
</comment>
<dbReference type="eggNOG" id="COG0641">
    <property type="taxonomic scope" value="Bacteria"/>
</dbReference>
<evidence type="ECO:0000259" key="1">
    <source>
        <dbReference type="Pfam" id="PF13186"/>
    </source>
</evidence>
<feature type="domain" description="4Fe4S-binding SPASM" evidence="1">
    <location>
        <begin position="125"/>
        <end position="186"/>
    </location>
</feature>
<organism evidence="2 3">
    <name type="scientific">Chitinivibrio alkaliphilus ACht1</name>
    <dbReference type="NCBI Taxonomy" id="1313304"/>
    <lineage>
        <taxon>Bacteria</taxon>
        <taxon>Pseudomonadati</taxon>
        <taxon>Fibrobacterota</taxon>
        <taxon>Chitinivibrionia</taxon>
        <taxon>Chitinivibrionales</taxon>
        <taxon>Chitinivibrionaceae</taxon>
        <taxon>Chitinivibrio</taxon>
    </lineage>
</organism>